<sequence length="228" mass="25895">MDALTLAQMLCSRLCHDLITPIGAISSGFEILEDCDEEDRAKLMDLTRRSAETASRRLTFYRAAFGYSLASQHSTFLSIKQLMEGFLTPIKIHLEWHSLEALDQNKQFNQQLTSWGRLLMNIVLTGAEGMPYGGEIQITSTQKNPCFKINFKGSFVKVRPEIMQILKQNSQEETVQTPLVIQVTFVKLLAKQLQVNLVPDQINNEEFQIQVVAQQAKNDAFSSTNHHY</sequence>
<gene>
    <name evidence="2" type="ORF">Cva_01206</name>
</gene>
<organism evidence="2 3">
    <name type="scientific">Caedimonas varicaedens</name>
    <dbReference type="NCBI Taxonomy" id="1629334"/>
    <lineage>
        <taxon>Bacteria</taxon>
        <taxon>Pseudomonadati</taxon>
        <taxon>Pseudomonadota</taxon>
        <taxon>Alphaproteobacteria</taxon>
        <taxon>Holosporales</taxon>
        <taxon>Caedimonadaceae</taxon>
        <taxon>Caedimonas</taxon>
    </lineage>
</organism>
<evidence type="ECO:0000313" key="3">
    <source>
        <dbReference type="Proteomes" id="UP000036771"/>
    </source>
</evidence>
<dbReference type="Gene3D" id="1.10.287.130">
    <property type="match status" value="1"/>
</dbReference>
<reference evidence="2 3" key="1">
    <citation type="submission" date="2015-03" db="EMBL/GenBank/DDBJ databases">
        <title>Caedibacter varicaedens, whole genome shotgun sequence.</title>
        <authorList>
            <person name="Suzuki H."/>
            <person name="Dapper A.L."/>
            <person name="Gibson A.K."/>
            <person name="Jackson C."/>
            <person name="Lee H."/>
            <person name="Pejaver V.R."/>
            <person name="Doak T."/>
            <person name="Lynch M."/>
        </authorList>
    </citation>
    <scope>NUCLEOTIDE SEQUENCE [LARGE SCALE GENOMIC DNA]</scope>
</reference>
<dbReference type="EMBL" id="BBVC01000067">
    <property type="protein sequence ID" value="GAO98543.1"/>
    <property type="molecule type" value="Genomic_DNA"/>
</dbReference>
<dbReference type="Pfam" id="PF10090">
    <property type="entry name" value="HPTransfase"/>
    <property type="match status" value="1"/>
</dbReference>
<dbReference type="OrthoDB" id="9803702at2"/>
<dbReference type="InterPro" id="IPR018762">
    <property type="entry name" value="ChpT_C"/>
</dbReference>
<keyword evidence="3" id="KW-1185">Reference proteome</keyword>
<dbReference type="Gene3D" id="3.30.565.10">
    <property type="entry name" value="Histidine kinase-like ATPase, C-terminal domain"/>
    <property type="match status" value="1"/>
</dbReference>
<dbReference type="STRING" id="1629334.Cva_01206"/>
<proteinExistence type="predicted"/>
<dbReference type="InterPro" id="IPR036890">
    <property type="entry name" value="HATPase_C_sf"/>
</dbReference>
<protein>
    <recommendedName>
        <fullName evidence="1">Histidine phosphotransferase ChpT C-terminal domain-containing protein</fullName>
    </recommendedName>
</protein>
<name>A0A0K8MEA7_9PROT</name>
<dbReference type="AlphaFoldDB" id="A0A0K8MEA7"/>
<evidence type="ECO:0000313" key="2">
    <source>
        <dbReference type="EMBL" id="GAO98543.1"/>
    </source>
</evidence>
<dbReference type="Proteomes" id="UP000036771">
    <property type="component" value="Unassembled WGS sequence"/>
</dbReference>
<evidence type="ECO:0000259" key="1">
    <source>
        <dbReference type="Pfam" id="PF10090"/>
    </source>
</evidence>
<accession>A0A0K8MEA7</accession>
<feature type="domain" description="Histidine phosphotransferase ChpT C-terminal" evidence="1">
    <location>
        <begin position="79"/>
        <end position="197"/>
    </location>
</feature>
<comment type="caution">
    <text evidence="2">The sequence shown here is derived from an EMBL/GenBank/DDBJ whole genome shotgun (WGS) entry which is preliminary data.</text>
</comment>